<keyword evidence="2" id="KW-0479">Metal-binding</keyword>
<keyword evidence="4" id="KW-0862">Zinc</keyword>
<dbReference type="InterPro" id="IPR000232">
    <property type="entry name" value="HSF_DNA-bd"/>
</dbReference>
<evidence type="ECO:0000256" key="6">
    <source>
        <dbReference type="ARBA" id="ARBA00023242"/>
    </source>
</evidence>
<evidence type="ECO:0000256" key="3">
    <source>
        <dbReference type="ARBA" id="ARBA00022771"/>
    </source>
</evidence>
<keyword evidence="5" id="KW-0238">DNA-binding</keyword>
<evidence type="ECO:0000259" key="8">
    <source>
        <dbReference type="PROSITE" id="PS51050"/>
    </source>
</evidence>
<evidence type="ECO:0000256" key="4">
    <source>
        <dbReference type="ARBA" id="ARBA00022833"/>
    </source>
</evidence>
<dbReference type="Pfam" id="PF00447">
    <property type="entry name" value="HSF_DNA-bind"/>
    <property type="match status" value="1"/>
</dbReference>
<evidence type="ECO:0000256" key="1">
    <source>
        <dbReference type="ARBA" id="ARBA00004123"/>
    </source>
</evidence>
<evidence type="ECO:0000256" key="2">
    <source>
        <dbReference type="ARBA" id="ARBA00022723"/>
    </source>
</evidence>
<dbReference type="InterPro" id="IPR011124">
    <property type="entry name" value="Znf_CW"/>
</dbReference>
<proteinExistence type="predicted"/>
<dbReference type="GO" id="GO:0005634">
    <property type="term" value="C:nucleus"/>
    <property type="evidence" value="ECO:0007669"/>
    <property type="project" value="UniProtKB-SubCell"/>
</dbReference>
<organism evidence="9 10">
    <name type="scientific">Chaetoceros tenuissimus</name>
    <dbReference type="NCBI Taxonomy" id="426638"/>
    <lineage>
        <taxon>Eukaryota</taxon>
        <taxon>Sar</taxon>
        <taxon>Stramenopiles</taxon>
        <taxon>Ochrophyta</taxon>
        <taxon>Bacillariophyta</taxon>
        <taxon>Coscinodiscophyceae</taxon>
        <taxon>Chaetocerotophycidae</taxon>
        <taxon>Chaetocerotales</taxon>
        <taxon>Chaetocerotaceae</taxon>
        <taxon>Chaetoceros</taxon>
    </lineage>
</organism>
<sequence>MDSSESNVANALAAFGEGVGLMLSPEELEMIVELQNTSPTTEIVGALQDTAINATEHSSEASEVEIRQAAASNQERDDTRESFTVEITPNRRSSSRRRIVAAQSRGMADAAWKRTSANEITPNSALPSSTSNRRSLSRRRGIVSQSRDTEITPSSDSTLPSSSTSRGVLAYEANDEDTAATNLLSLRNQDTFNPDTFRACSLSQVNTNTLRSNYIPGTKRKNDEVDTWIPVGKEQKTTDEAVHMDIDSSGESIQVQEGDWVQCDICDKWRKLSRHLSAEERNDDWYCDMNTDSPNASCDDPEEVYSEDKKLANKRGLVADIEEDEDIDPDDIYDEFCPAEESDEDEELCKADFDFDDEEEEVWVPNEDANLAHSSSDANEEQTRRAKRHRIPEDSNSFIEDEDELPALDDSAFPNVLYKILQDNQYPGIISWTDDGKGFVIPDQDRFMNEVYNPIHDRSIKFVTLRRKLGRWGFFSNKGTYYHKVVHRGCDCFGCV</sequence>
<evidence type="ECO:0000256" key="5">
    <source>
        <dbReference type="ARBA" id="ARBA00023125"/>
    </source>
</evidence>
<feature type="compositionally biased region" description="Low complexity" evidence="7">
    <location>
        <begin position="152"/>
        <end position="165"/>
    </location>
</feature>
<dbReference type="Gene3D" id="3.30.40.100">
    <property type="match status" value="1"/>
</dbReference>
<evidence type="ECO:0000313" key="9">
    <source>
        <dbReference type="EMBL" id="GFH54826.1"/>
    </source>
</evidence>
<dbReference type="PROSITE" id="PS51050">
    <property type="entry name" value="ZF_CW"/>
    <property type="match status" value="1"/>
</dbReference>
<gene>
    <name evidence="9" type="ORF">CTEN210_11302</name>
</gene>
<keyword evidence="6" id="KW-0539">Nucleus</keyword>
<dbReference type="InterPro" id="IPR036390">
    <property type="entry name" value="WH_DNA-bd_sf"/>
</dbReference>
<dbReference type="Pfam" id="PF07496">
    <property type="entry name" value="zf-CW"/>
    <property type="match status" value="1"/>
</dbReference>
<dbReference type="EMBL" id="BLLK01000047">
    <property type="protein sequence ID" value="GFH54826.1"/>
    <property type="molecule type" value="Genomic_DNA"/>
</dbReference>
<feature type="region of interest" description="Disordered" evidence="7">
    <location>
        <begin position="366"/>
        <end position="393"/>
    </location>
</feature>
<keyword evidence="3" id="KW-0863">Zinc-finger</keyword>
<dbReference type="SUPFAM" id="SSF46785">
    <property type="entry name" value="Winged helix' DNA-binding domain"/>
    <property type="match status" value="1"/>
</dbReference>
<accession>A0AAD3H965</accession>
<dbReference type="InterPro" id="IPR036388">
    <property type="entry name" value="WH-like_DNA-bd_sf"/>
</dbReference>
<dbReference type="Gene3D" id="1.10.10.10">
    <property type="entry name" value="Winged helix-like DNA-binding domain superfamily/Winged helix DNA-binding domain"/>
    <property type="match status" value="1"/>
</dbReference>
<reference evidence="9 10" key="1">
    <citation type="journal article" date="2021" name="Sci. Rep.">
        <title>The genome of the diatom Chaetoceros tenuissimus carries an ancient integrated fragment of an extant virus.</title>
        <authorList>
            <person name="Hongo Y."/>
            <person name="Kimura K."/>
            <person name="Takaki Y."/>
            <person name="Yoshida Y."/>
            <person name="Baba S."/>
            <person name="Kobayashi G."/>
            <person name="Nagasaki K."/>
            <person name="Hano T."/>
            <person name="Tomaru Y."/>
        </authorList>
    </citation>
    <scope>NUCLEOTIDE SEQUENCE [LARGE SCALE GENOMIC DNA]</scope>
    <source>
        <strain evidence="9 10">NIES-3715</strain>
    </source>
</reference>
<evidence type="ECO:0000313" key="10">
    <source>
        <dbReference type="Proteomes" id="UP001054902"/>
    </source>
</evidence>
<name>A0AAD3H965_9STRA</name>
<dbReference type="Proteomes" id="UP001054902">
    <property type="component" value="Unassembled WGS sequence"/>
</dbReference>
<feature type="region of interest" description="Disordered" evidence="7">
    <location>
        <begin position="110"/>
        <end position="165"/>
    </location>
</feature>
<evidence type="ECO:0000256" key="7">
    <source>
        <dbReference type="SAM" id="MobiDB-lite"/>
    </source>
</evidence>
<dbReference type="AlphaFoldDB" id="A0AAD3H965"/>
<comment type="subcellular location">
    <subcellularLocation>
        <location evidence="1">Nucleus</location>
    </subcellularLocation>
</comment>
<feature type="domain" description="CW-type" evidence="8">
    <location>
        <begin position="254"/>
        <end position="306"/>
    </location>
</feature>
<keyword evidence="10" id="KW-1185">Reference proteome</keyword>
<dbReference type="GO" id="GO:0003700">
    <property type="term" value="F:DNA-binding transcription factor activity"/>
    <property type="evidence" value="ECO:0007669"/>
    <property type="project" value="InterPro"/>
</dbReference>
<comment type="caution">
    <text evidence="9">The sequence shown here is derived from an EMBL/GenBank/DDBJ whole genome shotgun (WGS) entry which is preliminary data.</text>
</comment>
<protein>
    <recommendedName>
        <fullName evidence="8">CW-type domain-containing protein</fullName>
    </recommendedName>
</protein>
<feature type="compositionally biased region" description="Polar residues" evidence="7">
    <location>
        <begin position="115"/>
        <end position="127"/>
    </location>
</feature>
<dbReference type="GO" id="GO:0043565">
    <property type="term" value="F:sequence-specific DNA binding"/>
    <property type="evidence" value="ECO:0007669"/>
    <property type="project" value="InterPro"/>
</dbReference>
<dbReference type="GO" id="GO:0008270">
    <property type="term" value="F:zinc ion binding"/>
    <property type="evidence" value="ECO:0007669"/>
    <property type="project" value="UniProtKB-KW"/>
</dbReference>